<dbReference type="OrthoDB" id="8662779at2"/>
<dbReference type="HOGENOM" id="CLU_2271966_0_0_4"/>
<evidence type="ECO:0000313" key="1">
    <source>
        <dbReference type="EMBL" id="CCJ51924.1"/>
    </source>
</evidence>
<evidence type="ECO:0008006" key="3">
    <source>
        <dbReference type="Google" id="ProtNLM"/>
    </source>
</evidence>
<proteinExistence type="predicted"/>
<dbReference type="Proteomes" id="UP000007564">
    <property type="component" value="Chromosome"/>
</dbReference>
<sequence>MNAPVPVHFHMQKPSMERAFRQALTDPSTRAKARDRLGWDDSQVSRFLSGQMGLTIDKIDAAIEVLGMVVTSPDYMDFLAYGAKIGANCHCARAGMGECGTR</sequence>
<evidence type="ECO:0000313" key="2">
    <source>
        <dbReference type="Proteomes" id="UP000007564"/>
    </source>
</evidence>
<reference evidence="1 2" key="1">
    <citation type="journal article" date="2012" name="BMC Genomics">
        <title>Comparative genomics of the classical Bordetella subspecies: the evolution and exchange of virulence-associated diversity amongst closely related pathogens.</title>
        <authorList>
            <person name="Park J."/>
            <person name="Zhang Y."/>
            <person name="Buboltz A.M."/>
            <person name="Zhang X."/>
            <person name="Schuster S.C."/>
            <person name="Ahuja U."/>
            <person name="Liu M."/>
            <person name="Miller J.F."/>
            <person name="Sebaihia M."/>
            <person name="Bentley S.D."/>
            <person name="Parkhill J."/>
            <person name="Harvill E.T."/>
        </authorList>
    </citation>
    <scope>NUCLEOTIDE SEQUENCE [LARGE SCALE GENOMIC DNA]</scope>
    <source>
        <strain evidence="1 2">253</strain>
    </source>
</reference>
<organism evidence="1 2">
    <name type="scientific">Bordetella bronchiseptica 253</name>
    <dbReference type="NCBI Taxonomy" id="568707"/>
    <lineage>
        <taxon>Bacteria</taxon>
        <taxon>Pseudomonadati</taxon>
        <taxon>Pseudomonadota</taxon>
        <taxon>Betaproteobacteria</taxon>
        <taxon>Burkholderiales</taxon>
        <taxon>Alcaligenaceae</taxon>
        <taxon>Bordetella</taxon>
    </lineage>
</organism>
<dbReference type="EMBL" id="HE965806">
    <property type="protein sequence ID" value="CCJ51924.1"/>
    <property type="molecule type" value="Genomic_DNA"/>
</dbReference>
<gene>
    <name evidence="1" type="ORF">BN112_0006</name>
</gene>
<dbReference type="RefSeq" id="WP_010926420.1">
    <property type="nucleotide sequence ID" value="NC_019382.1"/>
</dbReference>
<dbReference type="AlphaFoldDB" id="A0A0C6P0T0"/>
<accession>A0A0C6P0T0</accession>
<dbReference type="KEGG" id="bbh:BN112_0006"/>
<protein>
    <recommendedName>
        <fullName evidence="3">DNA-binding protein</fullName>
    </recommendedName>
</protein>
<name>A0A0C6P0T0_BORBO</name>